<dbReference type="PANTHER" id="PTHR45436:SF5">
    <property type="entry name" value="SENSOR HISTIDINE KINASE TRCS"/>
    <property type="match status" value="1"/>
</dbReference>
<dbReference type="RefSeq" id="WP_007926249.1">
    <property type="nucleotide sequence ID" value="NZ_ALWX01000022.1"/>
</dbReference>
<proteinExistence type="predicted"/>
<sequence>MRAERRRRPRLARDTIVGWMLLVLFVSLLSVVIIVRESLHLSVTERANADVSQEIEEFRTFTQEGVDPETSKPFTSAERLLTVYLTRQRPGEGEVIVGYVGQSGVVTTSPGPRTPDVAEYDLTRDPELIAAAERSTSGTTDTAAGEMRWARTVVDVPGGDDAMLLVAVFTDEARAEADGTVRTLGLVSFVALLLAGVVSWLVAGRLLRPVRLVHEAAEEITEQDLTRRIDVGDDDVSGLAATFNRMLDRLEEAFRAEQRFVDDAGHELRTPITVIRGHLELMDDDPQSRAATMRIVTQELDRMSRIVTDLLALAKADRPDFIRPTADVDLSVLTVSLDAKISALAERRWQVSRVAEGTARLDAERVTQAVLQLAQNAVQHTVEGDAIILGSQVDDDTELGRVLRVSITDTGPGVPEGERERIFQRFAHGEPPDGRRHSGAGLGLAIVRAIAEGHGGRVDVGGHPGEGAVFTLVLPVDDETGRTGPDEQEAP</sequence>
<evidence type="ECO:0000313" key="17">
    <source>
        <dbReference type="Proteomes" id="UP000288711"/>
    </source>
</evidence>
<dbReference type="EMBL" id="PIPF01000001">
    <property type="protein sequence ID" value="RWU85556.1"/>
    <property type="molecule type" value="Genomic_DNA"/>
</dbReference>
<evidence type="ECO:0000256" key="10">
    <source>
        <dbReference type="ARBA" id="ARBA00023136"/>
    </source>
</evidence>
<dbReference type="GO" id="GO:0005886">
    <property type="term" value="C:plasma membrane"/>
    <property type="evidence" value="ECO:0007669"/>
    <property type="project" value="UniProtKB-SubCell"/>
</dbReference>
<keyword evidence="5" id="KW-0808">Transferase</keyword>
<dbReference type="Gene3D" id="6.10.340.10">
    <property type="match status" value="1"/>
</dbReference>
<keyword evidence="4" id="KW-0597">Phosphoprotein</keyword>
<evidence type="ECO:0000259" key="13">
    <source>
        <dbReference type="PROSITE" id="PS50885"/>
    </source>
</evidence>
<dbReference type="AlphaFoldDB" id="K1E8R3"/>
<feature type="domain" description="HAMP" evidence="13">
    <location>
        <begin position="204"/>
        <end position="255"/>
    </location>
</feature>
<accession>K1E8R3</accession>
<keyword evidence="9" id="KW-0902">Two-component regulatory system</keyword>
<dbReference type="InterPro" id="IPR003661">
    <property type="entry name" value="HisK_dim/P_dom"/>
</dbReference>
<dbReference type="InterPro" id="IPR036097">
    <property type="entry name" value="HisK_dim/P_sf"/>
</dbReference>
<dbReference type="STRING" id="1210046.B277_06343"/>
<evidence type="ECO:0000256" key="6">
    <source>
        <dbReference type="ARBA" id="ARBA00022692"/>
    </source>
</evidence>
<dbReference type="EC" id="2.7.13.3" evidence="3"/>
<dbReference type="Pfam" id="PF00512">
    <property type="entry name" value="HisKA"/>
    <property type="match status" value="1"/>
</dbReference>
<dbReference type="Gene3D" id="3.30.565.10">
    <property type="entry name" value="Histidine kinase-like ATPase, C-terminal domain"/>
    <property type="match status" value="1"/>
</dbReference>
<dbReference type="EMBL" id="ALWX01000022">
    <property type="protein sequence ID" value="EKA61757.1"/>
    <property type="molecule type" value="Genomic_DNA"/>
</dbReference>
<keyword evidence="7 14" id="KW-0418">Kinase</keyword>
<dbReference type="SMART" id="SM00388">
    <property type="entry name" value="HisKA"/>
    <property type="match status" value="1"/>
</dbReference>
<comment type="catalytic activity">
    <reaction evidence="1">
        <text>ATP + protein L-histidine = ADP + protein N-phospho-L-histidine.</text>
        <dbReference type="EC" id="2.7.13.3"/>
    </reaction>
</comment>
<comment type="subcellular location">
    <subcellularLocation>
        <location evidence="2">Cell membrane</location>
    </subcellularLocation>
</comment>
<dbReference type="GO" id="GO:0000155">
    <property type="term" value="F:phosphorelay sensor kinase activity"/>
    <property type="evidence" value="ECO:0007669"/>
    <property type="project" value="InterPro"/>
</dbReference>
<dbReference type="SMART" id="SM00387">
    <property type="entry name" value="HATPase_c"/>
    <property type="match status" value="1"/>
</dbReference>
<dbReference type="FunFam" id="1.10.287.130:FF:000001">
    <property type="entry name" value="Two-component sensor histidine kinase"/>
    <property type="match status" value="1"/>
</dbReference>
<evidence type="ECO:0000259" key="12">
    <source>
        <dbReference type="PROSITE" id="PS50109"/>
    </source>
</evidence>
<keyword evidence="6 11" id="KW-0812">Transmembrane</keyword>
<feature type="domain" description="Histidine kinase" evidence="12">
    <location>
        <begin position="263"/>
        <end position="478"/>
    </location>
</feature>
<evidence type="ECO:0000256" key="11">
    <source>
        <dbReference type="SAM" id="Phobius"/>
    </source>
</evidence>
<evidence type="ECO:0000256" key="2">
    <source>
        <dbReference type="ARBA" id="ARBA00004236"/>
    </source>
</evidence>
<evidence type="ECO:0000313" key="14">
    <source>
        <dbReference type="EMBL" id="EKA61757.1"/>
    </source>
</evidence>
<dbReference type="InterPro" id="IPR003660">
    <property type="entry name" value="HAMP_dom"/>
</dbReference>
<dbReference type="CDD" id="cd00082">
    <property type="entry name" value="HisKA"/>
    <property type="match status" value="1"/>
</dbReference>
<reference evidence="15 17" key="1">
    <citation type="journal article" date="2009" name="Int. J. Syst. Evol. Microbiol.">
        <title>Janibacter hoylei sp. nov., Bacillus isronensis sp. nov. and Bacillus aryabhattai sp. nov., isolated from cryotubes used for collecting air from the upper atmosphere.</title>
        <authorList>
            <person name="Shivaji S."/>
            <person name="Chaturvedi P."/>
            <person name="Begum Z."/>
            <person name="Pindi P.K."/>
            <person name="Manorama R."/>
            <person name="Padmanaban D.A."/>
            <person name="Shouche Y.S."/>
            <person name="Pawar S."/>
            <person name="Vaishampayan P."/>
            <person name="Dutt C.B."/>
            <person name="Datta G.N."/>
            <person name="Manchanda R.K."/>
            <person name="Rao U.R."/>
            <person name="Bhargava P.M."/>
            <person name="Narlikar J.V."/>
        </authorList>
    </citation>
    <scope>NUCLEOTIDE SEQUENCE [LARGE SCALE GENOMIC DNA]</scope>
    <source>
        <strain evidence="15 17">PVAS-1</strain>
    </source>
</reference>
<protein>
    <recommendedName>
        <fullName evidence="3">histidine kinase</fullName>
        <ecNumber evidence="3">2.7.13.3</ecNumber>
    </recommendedName>
</protein>
<dbReference type="Gene3D" id="1.10.287.130">
    <property type="match status" value="1"/>
</dbReference>
<dbReference type="Pfam" id="PF02518">
    <property type="entry name" value="HATPase_c"/>
    <property type="match status" value="1"/>
</dbReference>
<dbReference type="PROSITE" id="PS50109">
    <property type="entry name" value="HIS_KIN"/>
    <property type="match status" value="1"/>
</dbReference>
<dbReference type="InterPro" id="IPR005467">
    <property type="entry name" value="His_kinase_dom"/>
</dbReference>
<gene>
    <name evidence="14" type="ORF">B277_06343</name>
    <name evidence="15" type="ORF">CWN80_00770</name>
</gene>
<feature type="transmembrane region" description="Helical" evidence="11">
    <location>
        <begin position="184"/>
        <end position="203"/>
    </location>
</feature>
<feature type="transmembrane region" description="Helical" evidence="11">
    <location>
        <begin position="16"/>
        <end position="35"/>
    </location>
</feature>
<dbReference type="SUPFAM" id="SSF55874">
    <property type="entry name" value="ATPase domain of HSP90 chaperone/DNA topoisomerase II/histidine kinase"/>
    <property type="match status" value="1"/>
</dbReference>
<dbReference type="PROSITE" id="PS50885">
    <property type="entry name" value="HAMP"/>
    <property type="match status" value="1"/>
</dbReference>
<dbReference type="SUPFAM" id="SSF47384">
    <property type="entry name" value="Homodimeric domain of signal transducing histidine kinase"/>
    <property type="match status" value="1"/>
</dbReference>
<dbReference type="InterPro" id="IPR050428">
    <property type="entry name" value="TCS_sensor_his_kinase"/>
</dbReference>
<reference evidence="15" key="3">
    <citation type="submission" date="2017-11" db="EMBL/GenBank/DDBJ databases">
        <authorList>
            <person name="Seuylemezian A."/>
            <person name="Cooper K."/>
            <person name="Vaishampayan P."/>
        </authorList>
    </citation>
    <scope>NUCLEOTIDE SEQUENCE</scope>
    <source>
        <strain evidence="15">PVAS-1</strain>
    </source>
</reference>
<dbReference type="SUPFAM" id="SSF158472">
    <property type="entry name" value="HAMP domain-like"/>
    <property type="match status" value="1"/>
</dbReference>
<dbReference type="OrthoDB" id="9786919at2"/>
<organism evidence="14 16">
    <name type="scientific">Janibacter hoylei PVAS-1</name>
    <dbReference type="NCBI Taxonomy" id="1210046"/>
    <lineage>
        <taxon>Bacteria</taxon>
        <taxon>Bacillati</taxon>
        <taxon>Actinomycetota</taxon>
        <taxon>Actinomycetes</taxon>
        <taxon>Micrococcales</taxon>
        <taxon>Intrasporangiaceae</taxon>
        <taxon>Janibacter</taxon>
    </lineage>
</organism>
<dbReference type="PRINTS" id="PR00344">
    <property type="entry name" value="BCTRLSENSOR"/>
</dbReference>
<keyword evidence="10 11" id="KW-0472">Membrane</keyword>
<dbReference type="SMART" id="SM00304">
    <property type="entry name" value="HAMP"/>
    <property type="match status" value="1"/>
</dbReference>
<dbReference type="Pfam" id="PF00672">
    <property type="entry name" value="HAMP"/>
    <property type="match status" value="1"/>
</dbReference>
<dbReference type="InterPro" id="IPR003594">
    <property type="entry name" value="HATPase_dom"/>
</dbReference>
<dbReference type="eggNOG" id="COG5002">
    <property type="taxonomic scope" value="Bacteria"/>
</dbReference>
<evidence type="ECO:0000256" key="9">
    <source>
        <dbReference type="ARBA" id="ARBA00023012"/>
    </source>
</evidence>
<dbReference type="PANTHER" id="PTHR45436">
    <property type="entry name" value="SENSOR HISTIDINE KINASE YKOH"/>
    <property type="match status" value="1"/>
</dbReference>
<comment type="caution">
    <text evidence="14">The sequence shown here is derived from an EMBL/GenBank/DDBJ whole genome shotgun (WGS) entry which is preliminary data.</text>
</comment>
<dbReference type="Proteomes" id="UP000004474">
    <property type="component" value="Unassembled WGS sequence"/>
</dbReference>
<dbReference type="InterPro" id="IPR004358">
    <property type="entry name" value="Sig_transdc_His_kin-like_C"/>
</dbReference>
<name>K1E8R3_9MICO</name>
<evidence type="ECO:0000313" key="15">
    <source>
        <dbReference type="EMBL" id="RWU85556.1"/>
    </source>
</evidence>
<reference evidence="14 16" key="2">
    <citation type="journal article" date="2012" name="J. Bacteriol.">
        <title>Genome Sequence of Janibacter hoylei MTCC8307, Isolated from the Stratospheric Air.</title>
        <authorList>
            <person name="Pawar S.P."/>
            <person name="Dhotre D.P."/>
            <person name="Shetty S.A."/>
            <person name="Chowdhury S.P."/>
            <person name="Chaudhari B.L."/>
            <person name="Shouche Y.S."/>
        </authorList>
    </citation>
    <scope>NUCLEOTIDE SEQUENCE [LARGE SCALE GENOMIC DNA]</scope>
    <source>
        <strain evidence="14 16">PVAS-1</strain>
    </source>
</reference>
<evidence type="ECO:0000256" key="7">
    <source>
        <dbReference type="ARBA" id="ARBA00022777"/>
    </source>
</evidence>
<dbReference type="Proteomes" id="UP000288711">
    <property type="component" value="Unassembled WGS sequence"/>
</dbReference>
<evidence type="ECO:0000256" key="8">
    <source>
        <dbReference type="ARBA" id="ARBA00022989"/>
    </source>
</evidence>
<evidence type="ECO:0000256" key="4">
    <source>
        <dbReference type="ARBA" id="ARBA00022553"/>
    </source>
</evidence>
<evidence type="ECO:0000256" key="3">
    <source>
        <dbReference type="ARBA" id="ARBA00012438"/>
    </source>
</evidence>
<dbReference type="InterPro" id="IPR036890">
    <property type="entry name" value="HATPase_C_sf"/>
</dbReference>
<evidence type="ECO:0000256" key="5">
    <source>
        <dbReference type="ARBA" id="ARBA00022679"/>
    </source>
</evidence>
<keyword evidence="8 11" id="KW-1133">Transmembrane helix</keyword>
<evidence type="ECO:0000313" key="16">
    <source>
        <dbReference type="Proteomes" id="UP000004474"/>
    </source>
</evidence>
<dbReference type="CDD" id="cd00075">
    <property type="entry name" value="HATPase"/>
    <property type="match status" value="1"/>
</dbReference>
<dbReference type="PATRIC" id="fig|1210046.3.peg.1226"/>
<keyword evidence="17" id="KW-1185">Reference proteome</keyword>
<dbReference type="CDD" id="cd06225">
    <property type="entry name" value="HAMP"/>
    <property type="match status" value="1"/>
</dbReference>
<evidence type="ECO:0000256" key="1">
    <source>
        <dbReference type="ARBA" id="ARBA00000085"/>
    </source>
</evidence>